<proteinExistence type="predicted"/>
<comment type="caution">
    <text evidence="2">The sequence shown here is derived from an EMBL/GenBank/DDBJ whole genome shotgun (WGS) entry which is preliminary data.</text>
</comment>
<evidence type="ECO:0000256" key="1">
    <source>
        <dbReference type="SAM" id="MobiDB-lite"/>
    </source>
</evidence>
<reference evidence="2" key="1">
    <citation type="journal article" date="2012" name="PLoS ONE">
        <title>Gene sets for utilization of primary and secondary nutrition supplies in the distal gut of endangered iberian lynx.</title>
        <authorList>
            <person name="Alcaide M."/>
            <person name="Messina E."/>
            <person name="Richter M."/>
            <person name="Bargiela R."/>
            <person name="Peplies J."/>
            <person name="Huws S.A."/>
            <person name="Newbold C.J."/>
            <person name="Golyshin P.N."/>
            <person name="Simon M.A."/>
            <person name="Lopez G."/>
            <person name="Yakimov M.M."/>
            <person name="Ferrer M."/>
        </authorList>
    </citation>
    <scope>NUCLEOTIDE SEQUENCE</scope>
</reference>
<evidence type="ECO:0000313" key="2">
    <source>
        <dbReference type="EMBL" id="EJW93300.1"/>
    </source>
</evidence>
<feature type="compositionally biased region" description="Basic and acidic residues" evidence="1">
    <location>
        <begin position="8"/>
        <end position="33"/>
    </location>
</feature>
<dbReference type="AlphaFoldDB" id="J9C0F2"/>
<feature type="region of interest" description="Disordered" evidence="1">
    <location>
        <begin position="1"/>
        <end position="33"/>
    </location>
</feature>
<feature type="non-terminal residue" evidence="2">
    <location>
        <position position="33"/>
    </location>
</feature>
<organism evidence="2">
    <name type="scientific">gut metagenome</name>
    <dbReference type="NCBI Taxonomy" id="749906"/>
    <lineage>
        <taxon>unclassified sequences</taxon>
        <taxon>metagenomes</taxon>
        <taxon>organismal metagenomes</taxon>
    </lineage>
</organism>
<sequence>MGALAMDGGERLRDAEAHMREQAGEGRGAGEDG</sequence>
<gene>
    <name evidence="2" type="ORF">EVA_18591</name>
</gene>
<dbReference type="EMBL" id="AMCI01007051">
    <property type="protein sequence ID" value="EJW93300.1"/>
    <property type="molecule type" value="Genomic_DNA"/>
</dbReference>
<accession>J9C0F2</accession>
<name>J9C0F2_9ZZZZ</name>
<protein>
    <submittedName>
        <fullName evidence="2">Uncharacterized protein</fullName>
    </submittedName>
</protein>